<evidence type="ECO:0000256" key="1">
    <source>
        <dbReference type="SAM" id="MobiDB-lite"/>
    </source>
</evidence>
<organism evidence="2 3">
    <name type="scientific">Natrialba taiwanensis DSM 12281</name>
    <dbReference type="NCBI Taxonomy" id="1230458"/>
    <lineage>
        <taxon>Archaea</taxon>
        <taxon>Methanobacteriati</taxon>
        <taxon>Methanobacteriota</taxon>
        <taxon>Stenosarchaea group</taxon>
        <taxon>Halobacteria</taxon>
        <taxon>Halobacteriales</taxon>
        <taxon>Natrialbaceae</taxon>
        <taxon>Natrialba</taxon>
    </lineage>
</organism>
<dbReference type="Proteomes" id="UP000011648">
    <property type="component" value="Unassembled WGS sequence"/>
</dbReference>
<gene>
    <name evidence="2" type="ORF">C484_00685</name>
</gene>
<sequence length="121" mass="12574">MASRGHNGADVLKLTSKSKLKDRLGRSPDLLDAAYMAVWARDSGAMAGIPTATASFGGDDGDAAYMAVWARDSGAMAGIPTATASFGGDDGDEVPSDSREFKQSEVGGAIHEALNQQRGRR</sequence>
<comment type="caution">
    <text evidence="2">The sequence shown here is derived from an EMBL/GenBank/DDBJ whole genome shotgun (WGS) entry which is preliminary data.</text>
</comment>
<keyword evidence="3" id="KW-1185">Reference proteome</keyword>
<protein>
    <submittedName>
        <fullName evidence="2">Uncharacterized protein</fullName>
    </submittedName>
</protein>
<evidence type="ECO:0000313" key="3">
    <source>
        <dbReference type="Proteomes" id="UP000011648"/>
    </source>
</evidence>
<dbReference type="PATRIC" id="fig|1230458.4.peg.128"/>
<dbReference type="STRING" id="1230458.C484_00685"/>
<name>M0AE20_9EURY</name>
<reference evidence="2 3" key="1">
    <citation type="journal article" date="2014" name="PLoS Genet.">
        <title>Phylogenetically driven sequencing of extremely halophilic archaea reveals strategies for static and dynamic osmo-response.</title>
        <authorList>
            <person name="Becker E.A."/>
            <person name="Seitzer P.M."/>
            <person name="Tritt A."/>
            <person name="Larsen D."/>
            <person name="Krusor M."/>
            <person name="Yao A.I."/>
            <person name="Wu D."/>
            <person name="Madern D."/>
            <person name="Eisen J.A."/>
            <person name="Darling A.E."/>
            <person name="Facciotti M.T."/>
        </authorList>
    </citation>
    <scope>NUCLEOTIDE SEQUENCE [LARGE SCALE GENOMIC DNA]</scope>
    <source>
        <strain evidence="2 3">DSM 12281</strain>
    </source>
</reference>
<proteinExistence type="predicted"/>
<dbReference type="AlphaFoldDB" id="M0AE20"/>
<feature type="region of interest" description="Disordered" evidence="1">
    <location>
        <begin position="82"/>
        <end position="121"/>
    </location>
</feature>
<dbReference type="EMBL" id="AOIL01000005">
    <property type="protein sequence ID" value="ELY96651.1"/>
    <property type="molecule type" value="Genomic_DNA"/>
</dbReference>
<evidence type="ECO:0000313" key="2">
    <source>
        <dbReference type="EMBL" id="ELY96651.1"/>
    </source>
</evidence>
<accession>M0AE20</accession>